<protein>
    <recommendedName>
        <fullName evidence="3">DUF4291 domain-containing protein</fullName>
    </recommendedName>
</protein>
<evidence type="ECO:0000313" key="1">
    <source>
        <dbReference type="EMBL" id="UJO13882.1"/>
    </source>
</evidence>
<dbReference type="PANTHER" id="PTHR38567:SF1">
    <property type="entry name" value="DUF4291 DOMAIN-CONTAINING PROTEIN"/>
    <property type="match status" value="1"/>
</dbReference>
<dbReference type="Proteomes" id="UP000756132">
    <property type="component" value="Chromosome 2"/>
</dbReference>
<sequence>MSTSYRTIRASFDEDCVVVYQAYNASIASAAVEHQILSASSLLKPGRMTWIKPSWCWMMYRSGYSYKDLNQERILAIRMKHEHFAELLSNACLAESPHARGESVVVQWDPERGPRLEKLDYRTIQIGIPGSIRDKWIAEWIEDIEDVTERARSMKRMLDDDAAIDAGRLIERSLMPEERPCAVDDAIIQRLEMSTHD</sequence>
<proteinExistence type="predicted"/>
<dbReference type="GeneID" id="71982779"/>
<dbReference type="InterPro" id="IPR025633">
    <property type="entry name" value="DUF4291"/>
</dbReference>
<accession>A0A9Q8LAJ1</accession>
<gene>
    <name evidence="1" type="ORF">CLAFUR5_02901</name>
</gene>
<dbReference type="OrthoDB" id="413653at2759"/>
<dbReference type="EMBL" id="CP090164">
    <property type="protein sequence ID" value="UJO13882.1"/>
    <property type="molecule type" value="Genomic_DNA"/>
</dbReference>
<dbReference type="PANTHER" id="PTHR38567">
    <property type="entry name" value="DUF4291 DOMAIN-CONTAINING PROTEIN"/>
    <property type="match status" value="1"/>
</dbReference>
<keyword evidence="2" id="KW-1185">Reference proteome</keyword>
<reference evidence="1" key="1">
    <citation type="submission" date="2021-12" db="EMBL/GenBank/DDBJ databases">
        <authorList>
            <person name="Zaccaron A."/>
            <person name="Stergiopoulos I."/>
        </authorList>
    </citation>
    <scope>NUCLEOTIDE SEQUENCE</scope>
    <source>
        <strain evidence="1">Race5_Kim</strain>
    </source>
</reference>
<reference evidence="1" key="2">
    <citation type="journal article" date="2022" name="Microb. Genom.">
        <title>A chromosome-scale genome assembly of the tomato pathogen Cladosporium fulvum reveals a compartmentalized genome architecture and the presence of a dispensable chromosome.</title>
        <authorList>
            <person name="Zaccaron A.Z."/>
            <person name="Chen L.H."/>
            <person name="Samaras A."/>
            <person name="Stergiopoulos I."/>
        </authorList>
    </citation>
    <scope>NUCLEOTIDE SEQUENCE</scope>
    <source>
        <strain evidence="1">Race5_Kim</strain>
    </source>
</reference>
<dbReference type="AlphaFoldDB" id="A0A9Q8LAJ1"/>
<dbReference type="KEGG" id="ffu:CLAFUR5_02901"/>
<name>A0A9Q8LAJ1_PASFU</name>
<organism evidence="1 2">
    <name type="scientific">Passalora fulva</name>
    <name type="common">Tomato leaf mold</name>
    <name type="synonym">Cladosporium fulvum</name>
    <dbReference type="NCBI Taxonomy" id="5499"/>
    <lineage>
        <taxon>Eukaryota</taxon>
        <taxon>Fungi</taxon>
        <taxon>Dikarya</taxon>
        <taxon>Ascomycota</taxon>
        <taxon>Pezizomycotina</taxon>
        <taxon>Dothideomycetes</taxon>
        <taxon>Dothideomycetidae</taxon>
        <taxon>Mycosphaerellales</taxon>
        <taxon>Mycosphaerellaceae</taxon>
        <taxon>Fulvia</taxon>
    </lineage>
</organism>
<dbReference type="RefSeq" id="XP_047758248.1">
    <property type="nucleotide sequence ID" value="XM_047902049.1"/>
</dbReference>
<evidence type="ECO:0008006" key="3">
    <source>
        <dbReference type="Google" id="ProtNLM"/>
    </source>
</evidence>
<evidence type="ECO:0000313" key="2">
    <source>
        <dbReference type="Proteomes" id="UP000756132"/>
    </source>
</evidence>
<dbReference type="Pfam" id="PF14124">
    <property type="entry name" value="DUF4291"/>
    <property type="match status" value="1"/>
</dbReference>
<dbReference type="OMA" id="RDRMTWI"/>